<dbReference type="eggNOG" id="COG5492">
    <property type="taxonomic scope" value="Bacteria"/>
</dbReference>
<dbReference type="HOGENOM" id="CLU_655247_0_0_10"/>
<sequence length="410" mass="46096">MKSITNLTCRGILAGITTVLFASSCQLDESQQLDIQESTEIAEVTTQLSGLLFEEDFEGDNPLYGVHTQGAEDYSVRVVSWRSFQGKKCAMFRLKSSDEMVANGTRSELLVNNGAPSSNMWYSFAVYFPEGGYEYDRANESISQWRQSSGGPSLSLRTSKDDLYLRVVSPHNENKWETINMGPIIKDEWTELAFRIHHSSGSEGSIEVWRNGNKVVNYQGPNLFKGQGLPHWKVGIYKSIWNYTETDTDLRSLYMDNIRYGDQNTSITDLVTGSMLNLAGTVISDPKEPKLIIANADTETLWEDLHPGKIVYFSRLGTEKFSIYADVDERVKSVRFDLHRLNGNGKYDLIHSLMDGGFPFLLFGDDGKGNFYYGNAFLESGKYRVDVAAFADEKGVIPVGDKMSSTFKIY</sequence>
<keyword evidence="2" id="KW-1185">Reference proteome</keyword>
<dbReference type="EMBL" id="CP003346">
    <property type="protein sequence ID" value="AGA79201.1"/>
    <property type="molecule type" value="Genomic_DNA"/>
</dbReference>
<evidence type="ECO:0000313" key="1">
    <source>
        <dbReference type="EMBL" id="AGA79201.1"/>
    </source>
</evidence>
<dbReference type="AlphaFoldDB" id="L0G2H5"/>
<dbReference type="STRING" id="926556.Echvi_2963"/>
<evidence type="ECO:0000313" key="2">
    <source>
        <dbReference type="Proteomes" id="UP000010796"/>
    </source>
</evidence>
<evidence type="ECO:0008006" key="3">
    <source>
        <dbReference type="Google" id="ProtNLM"/>
    </source>
</evidence>
<protein>
    <recommendedName>
        <fullName evidence="3">Polysaccharide lyase</fullName>
    </recommendedName>
</protein>
<dbReference type="Pfam" id="PF14099">
    <property type="entry name" value="Polysacc_lyase"/>
    <property type="match status" value="1"/>
</dbReference>
<organism evidence="1 2">
    <name type="scientific">Echinicola vietnamensis (strain DSM 17526 / LMG 23754 / KMM 6221)</name>
    <dbReference type="NCBI Taxonomy" id="926556"/>
    <lineage>
        <taxon>Bacteria</taxon>
        <taxon>Pseudomonadati</taxon>
        <taxon>Bacteroidota</taxon>
        <taxon>Cytophagia</taxon>
        <taxon>Cytophagales</taxon>
        <taxon>Cyclobacteriaceae</taxon>
        <taxon>Echinicola</taxon>
    </lineage>
</organism>
<accession>L0G2H5</accession>
<gene>
    <name evidence="1" type="ordered locus">Echvi_2963</name>
</gene>
<dbReference type="RefSeq" id="WP_015266753.1">
    <property type="nucleotide sequence ID" value="NC_019904.1"/>
</dbReference>
<dbReference type="Gene3D" id="2.60.120.200">
    <property type="match status" value="1"/>
</dbReference>
<dbReference type="OrthoDB" id="652886at2"/>
<dbReference type="Proteomes" id="UP000010796">
    <property type="component" value="Chromosome"/>
</dbReference>
<reference evidence="2" key="1">
    <citation type="submission" date="2012-02" db="EMBL/GenBank/DDBJ databases">
        <title>The complete genome of Echinicola vietnamensis DSM 17526.</title>
        <authorList>
            <person name="Lucas S."/>
            <person name="Copeland A."/>
            <person name="Lapidus A."/>
            <person name="Glavina del Rio T."/>
            <person name="Dalin E."/>
            <person name="Tice H."/>
            <person name="Bruce D."/>
            <person name="Goodwin L."/>
            <person name="Pitluck S."/>
            <person name="Peters L."/>
            <person name="Ovchinnikova G."/>
            <person name="Teshima H."/>
            <person name="Kyrpides N."/>
            <person name="Mavromatis K."/>
            <person name="Ivanova N."/>
            <person name="Brettin T."/>
            <person name="Detter J.C."/>
            <person name="Han C."/>
            <person name="Larimer F."/>
            <person name="Land M."/>
            <person name="Hauser L."/>
            <person name="Markowitz V."/>
            <person name="Cheng J.-F."/>
            <person name="Hugenholtz P."/>
            <person name="Woyke T."/>
            <person name="Wu D."/>
            <person name="Brambilla E."/>
            <person name="Klenk H.-P."/>
            <person name="Eisen J.A."/>
        </authorList>
    </citation>
    <scope>NUCLEOTIDE SEQUENCE [LARGE SCALE GENOMIC DNA]</scope>
    <source>
        <strain evidence="2">DSM 17526 / LMG 23754 / KMM 6221</strain>
    </source>
</reference>
<dbReference type="PROSITE" id="PS51257">
    <property type="entry name" value="PROKAR_LIPOPROTEIN"/>
    <property type="match status" value="1"/>
</dbReference>
<dbReference type="KEGG" id="evi:Echvi_2963"/>
<name>L0G2H5_ECHVK</name>
<proteinExistence type="predicted"/>
<dbReference type="InterPro" id="IPR025975">
    <property type="entry name" value="Polysacc_lyase"/>
</dbReference>